<feature type="domain" description="MacB-like periplasmic core" evidence="10">
    <location>
        <begin position="39"/>
        <end position="205"/>
    </location>
</feature>
<proteinExistence type="inferred from homology"/>
<protein>
    <submittedName>
        <fullName evidence="11">Lipoprotein-releasing system permease protein</fullName>
    </submittedName>
</protein>
<keyword evidence="4" id="KW-1003">Cell membrane</keyword>
<dbReference type="Proteomes" id="UP000199524">
    <property type="component" value="Chromosome I"/>
</dbReference>
<accession>A0A1H1WIR1</accession>
<dbReference type="InterPro" id="IPR051447">
    <property type="entry name" value="Lipoprotein-release_system"/>
</dbReference>
<dbReference type="GO" id="GO:0098797">
    <property type="term" value="C:plasma membrane protein complex"/>
    <property type="evidence" value="ECO:0007669"/>
    <property type="project" value="TreeGrafter"/>
</dbReference>
<keyword evidence="3" id="KW-0813">Transport</keyword>
<evidence type="ECO:0000256" key="5">
    <source>
        <dbReference type="ARBA" id="ARBA00022692"/>
    </source>
</evidence>
<name>A0A1H1WIR1_9PSED</name>
<keyword evidence="5 8" id="KW-0812">Transmembrane</keyword>
<sequence>MDVLFSSKPAPDMFRPLFVFIGTRYTRAKRRNHFVSFISLTSIIGLALGVVVMIVVLSVMNGFDREMRDRVLGMVPHATIESGEPISDWQALADKVRQNPQVAAVAPFTQMQGLLTNNGQVQKVLLNGIDPEQERKVSIIDRFMQQGQLDALAPGSFGIVIGDKAATKLGVGLGDKLTFVAPEVSVTPAGMFPRMKRFTVVGIFHVGAGELDGYLGLTNIDDLARLHRWKPDQVQGLRLKFDDLFQAPRTAWEIAQQLGDSHYYARDWTRTHGNLYQAIKMEKAMIGLLLLLIVAVAAFNIISTLVMVVNDKKGDIAILRTLGATPGQIMAIFMVQGSVIGVVGTLIGAAVGIFAALNVSAAISALEGLIGHKFLNADVYFIDYLPSQLMAEDVLMVCGAALVLSFLATLYPAWRAARTQPAEALRYE</sequence>
<keyword evidence="12" id="KW-1185">Reference proteome</keyword>
<feature type="transmembrane region" description="Helical" evidence="8">
    <location>
        <begin position="34"/>
        <end position="60"/>
    </location>
</feature>
<dbReference type="Pfam" id="PF02687">
    <property type="entry name" value="FtsX"/>
    <property type="match status" value="1"/>
</dbReference>
<evidence type="ECO:0000256" key="2">
    <source>
        <dbReference type="ARBA" id="ARBA00005236"/>
    </source>
</evidence>
<keyword evidence="7 8" id="KW-0472">Membrane</keyword>
<dbReference type="InterPro" id="IPR025857">
    <property type="entry name" value="MacB_PCD"/>
</dbReference>
<gene>
    <name evidence="11" type="ORF">SAMN05216598_3437</name>
</gene>
<evidence type="ECO:0000259" key="10">
    <source>
        <dbReference type="Pfam" id="PF12704"/>
    </source>
</evidence>
<dbReference type="PANTHER" id="PTHR30489:SF0">
    <property type="entry name" value="LIPOPROTEIN-RELEASING SYSTEM TRANSMEMBRANE PROTEIN LOLE"/>
    <property type="match status" value="1"/>
</dbReference>
<dbReference type="EMBL" id="LT629777">
    <property type="protein sequence ID" value="SDS96882.1"/>
    <property type="molecule type" value="Genomic_DNA"/>
</dbReference>
<dbReference type="Pfam" id="PF12704">
    <property type="entry name" value="MacB_PCD"/>
    <property type="match status" value="1"/>
</dbReference>
<dbReference type="GO" id="GO:0044874">
    <property type="term" value="P:lipoprotein localization to outer membrane"/>
    <property type="evidence" value="ECO:0007669"/>
    <property type="project" value="TreeGrafter"/>
</dbReference>
<dbReference type="PANTHER" id="PTHR30489">
    <property type="entry name" value="LIPOPROTEIN-RELEASING SYSTEM TRANSMEMBRANE PROTEIN LOLE"/>
    <property type="match status" value="1"/>
</dbReference>
<dbReference type="NCBIfam" id="TIGR02212">
    <property type="entry name" value="lolCE"/>
    <property type="match status" value="1"/>
</dbReference>
<organism evidence="11 12">
    <name type="scientific">Pseudomonas asplenii</name>
    <dbReference type="NCBI Taxonomy" id="53407"/>
    <lineage>
        <taxon>Bacteria</taxon>
        <taxon>Pseudomonadati</taxon>
        <taxon>Pseudomonadota</taxon>
        <taxon>Gammaproteobacteria</taxon>
        <taxon>Pseudomonadales</taxon>
        <taxon>Pseudomonadaceae</taxon>
        <taxon>Pseudomonas</taxon>
    </lineage>
</organism>
<evidence type="ECO:0000256" key="7">
    <source>
        <dbReference type="ARBA" id="ARBA00023136"/>
    </source>
</evidence>
<feature type="transmembrane region" description="Helical" evidence="8">
    <location>
        <begin position="394"/>
        <end position="414"/>
    </location>
</feature>
<evidence type="ECO:0000259" key="9">
    <source>
        <dbReference type="Pfam" id="PF02687"/>
    </source>
</evidence>
<dbReference type="InterPro" id="IPR011925">
    <property type="entry name" value="LolCE_TM"/>
</dbReference>
<feature type="domain" description="ABC3 transporter permease C-terminal" evidence="9">
    <location>
        <begin position="288"/>
        <end position="421"/>
    </location>
</feature>
<evidence type="ECO:0000313" key="11">
    <source>
        <dbReference type="EMBL" id="SDS96882.1"/>
    </source>
</evidence>
<comment type="subcellular location">
    <subcellularLocation>
        <location evidence="1">Cell membrane</location>
        <topology evidence="1">Multi-pass membrane protein</topology>
    </subcellularLocation>
</comment>
<dbReference type="InterPro" id="IPR003838">
    <property type="entry name" value="ABC3_permease_C"/>
</dbReference>
<evidence type="ECO:0000256" key="6">
    <source>
        <dbReference type="ARBA" id="ARBA00022989"/>
    </source>
</evidence>
<evidence type="ECO:0000256" key="4">
    <source>
        <dbReference type="ARBA" id="ARBA00022475"/>
    </source>
</evidence>
<keyword evidence="6 8" id="KW-1133">Transmembrane helix</keyword>
<evidence type="ECO:0000256" key="3">
    <source>
        <dbReference type="ARBA" id="ARBA00022448"/>
    </source>
</evidence>
<comment type="similarity">
    <text evidence="2">Belongs to the ABC-4 integral membrane protein family. LolC/E subfamily.</text>
</comment>
<feature type="transmembrane region" description="Helical" evidence="8">
    <location>
        <begin position="329"/>
        <end position="357"/>
    </location>
</feature>
<evidence type="ECO:0000256" key="8">
    <source>
        <dbReference type="SAM" id="Phobius"/>
    </source>
</evidence>
<dbReference type="GO" id="GO:0042953">
    <property type="term" value="P:lipoprotein transport"/>
    <property type="evidence" value="ECO:0007669"/>
    <property type="project" value="InterPro"/>
</dbReference>
<keyword evidence="11" id="KW-0449">Lipoprotein</keyword>
<reference evidence="12" key="1">
    <citation type="submission" date="2016-10" db="EMBL/GenBank/DDBJ databases">
        <authorList>
            <person name="Varghese N."/>
            <person name="Submissions S."/>
        </authorList>
    </citation>
    <scope>NUCLEOTIDE SEQUENCE [LARGE SCALE GENOMIC DNA]</scope>
    <source>
        <strain evidence="12">ATCC 23835</strain>
    </source>
</reference>
<evidence type="ECO:0000313" key="12">
    <source>
        <dbReference type="Proteomes" id="UP000199524"/>
    </source>
</evidence>
<evidence type="ECO:0000256" key="1">
    <source>
        <dbReference type="ARBA" id="ARBA00004651"/>
    </source>
</evidence>
<dbReference type="AlphaFoldDB" id="A0A1H1WIR1"/>
<feature type="transmembrane region" description="Helical" evidence="8">
    <location>
        <begin position="286"/>
        <end position="309"/>
    </location>
</feature>